<evidence type="ECO:0000313" key="3">
    <source>
        <dbReference type="Proteomes" id="UP000669239"/>
    </source>
</evidence>
<comment type="caution">
    <text evidence="1">The sequence shown here is derived from an EMBL/GenBank/DDBJ whole genome shotgun (WGS) entry which is preliminary data.</text>
</comment>
<dbReference type="AlphaFoldDB" id="A0AAX1SQB7"/>
<reference evidence="1" key="3">
    <citation type="submission" date="2022-01" db="EMBL/GenBank/DDBJ databases">
        <title>Collection of gut derived symbiotic bacterial strains cultured from healthy donors.</title>
        <authorList>
            <person name="Lin H."/>
            <person name="Kohout C."/>
            <person name="Waligurski E."/>
            <person name="Pamer E.G."/>
        </authorList>
    </citation>
    <scope>NUCLEOTIDE SEQUENCE</scope>
    <source>
        <strain evidence="1">DFI.6.55</strain>
    </source>
</reference>
<organism evidence="1 4">
    <name type="scientific">Enterocloster aldenensis</name>
    <dbReference type="NCBI Taxonomy" id="358742"/>
    <lineage>
        <taxon>Bacteria</taxon>
        <taxon>Bacillati</taxon>
        <taxon>Bacillota</taxon>
        <taxon>Clostridia</taxon>
        <taxon>Lachnospirales</taxon>
        <taxon>Lachnospiraceae</taxon>
        <taxon>Enterocloster</taxon>
    </lineage>
</organism>
<proteinExistence type="predicted"/>
<name>A0AAX1SQB7_9FIRM</name>
<evidence type="ECO:0000313" key="4">
    <source>
        <dbReference type="Proteomes" id="UP001299608"/>
    </source>
</evidence>
<dbReference type="Proteomes" id="UP000669239">
    <property type="component" value="Unassembled WGS sequence"/>
</dbReference>
<dbReference type="EMBL" id="JAKNGE010000006">
    <property type="protein sequence ID" value="MCG4744966.1"/>
    <property type="molecule type" value="Genomic_DNA"/>
</dbReference>
<dbReference type="Proteomes" id="UP001299608">
    <property type="component" value="Unassembled WGS sequence"/>
</dbReference>
<dbReference type="EMBL" id="JAAITT010000086">
    <property type="protein sequence ID" value="NSJ52618.1"/>
    <property type="molecule type" value="Genomic_DNA"/>
</dbReference>
<reference evidence="2 3" key="1">
    <citation type="journal article" date="2020" name="Cell Host Microbe">
        <title>Functional and Genomic Variation between Human-Derived Isolates of Lachnospiraceae Reveals Inter- and Intra-Species Diversity.</title>
        <authorList>
            <person name="Sorbara M.T."/>
            <person name="Littmann E.R."/>
            <person name="Fontana E."/>
            <person name="Moody T.U."/>
            <person name="Kohout C.E."/>
            <person name="Gjonbalaj M."/>
            <person name="Eaton V."/>
            <person name="Seok R."/>
            <person name="Leiner I.M."/>
            <person name="Pamer E.G."/>
        </authorList>
    </citation>
    <scope>NUCLEOTIDE SEQUENCE [LARGE SCALE GENOMIC DNA]</scope>
    <source>
        <strain evidence="2 3">MSK.1.17</strain>
    </source>
</reference>
<gene>
    <name evidence="2" type="ORF">G5B36_28680</name>
    <name evidence="1" type="ORF">L0N08_06030</name>
</gene>
<sequence length="155" mass="17598">MKKKEQAIILTGITSLLILGEFIKKKARTYRELFYKEQEFFQLMQHWFAAKQQGNSIVQYFEKYNFNSIAIYGMGALGEILLNELRDTDIKVVYGIDKNASCITRDIEMKGIGEIVSGVDAIVVTPVSYFDSIEKVLKARVSCPILSLADILCEL</sequence>
<reference evidence="2" key="2">
    <citation type="submission" date="2020-02" db="EMBL/GenBank/DDBJ databases">
        <authorList>
            <person name="Littmann E."/>
            <person name="Sorbara M."/>
        </authorList>
    </citation>
    <scope>NUCLEOTIDE SEQUENCE</scope>
    <source>
        <strain evidence="2">MSK.1.17</strain>
    </source>
</reference>
<evidence type="ECO:0000313" key="2">
    <source>
        <dbReference type="EMBL" id="NSJ52618.1"/>
    </source>
</evidence>
<accession>A0AAX1SQB7</accession>
<evidence type="ECO:0000313" key="1">
    <source>
        <dbReference type="EMBL" id="MCG4744966.1"/>
    </source>
</evidence>
<dbReference type="RefSeq" id="WP_117556250.1">
    <property type="nucleotide sequence ID" value="NZ_JAAITT010000086.1"/>
</dbReference>
<keyword evidence="3" id="KW-1185">Reference proteome</keyword>
<protein>
    <submittedName>
        <fullName evidence="1">Uncharacterized protein</fullName>
    </submittedName>
</protein>